<reference evidence="8" key="1">
    <citation type="submission" date="2021-01" db="EMBL/GenBank/DDBJ databases">
        <authorList>
            <person name="Corre E."/>
            <person name="Pelletier E."/>
            <person name="Niang G."/>
            <person name="Scheremetjew M."/>
            <person name="Finn R."/>
            <person name="Kale V."/>
            <person name="Holt S."/>
            <person name="Cochrane G."/>
            <person name="Meng A."/>
            <person name="Brown T."/>
            <person name="Cohen L."/>
        </authorList>
    </citation>
    <scope>NUCLEOTIDE SEQUENCE</scope>
    <source>
        <strain evidence="8">UTEX LB 985</strain>
    </source>
</reference>
<dbReference type="Pfam" id="PF01115">
    <property type="entry name" value="F_actin_cap_B"/>
    <property type="match status" value="1"/>
</dbReference>
<keyword evidence="5 7" id="KW-0009">Actin-binding</keyword>
<dbReference type="InterPro" id="IPR042276">
    <property type="entry name" value="CapZ_alpha/beta_2"/>
</dbReference>
<dbReference type="InterPro" id="IPR037282">
    <property type="entry name" value="CapZ_alpha/beta"/>
</dbReference>
<dbReference type="EMBL" id="HBGU01011935">
    <property type="protein sequence ID" value="CAD9416539.1"/>
    <property type="molecule type" value="Transcribed_RNA"/>
</dbReference>
<dbReference type="PANTHER" id="PTHR10619">
    <property type="entry name" value="F-ACTIN-CAPPING PROTEIN SUBUNIT BETA"/>
    <property type="match status" value="1"/>
</dbReference>
<dbReference type="GO" id="GO:0030036">
    <property type="term" value="P:actin cytoskeleton organization"/>
    <property type="evidence" value="ECO:0007669"/>
    <property type="project" value="InterPro"/>
</dbReference>
<protein>
    <recommendedName>
        <fullName evidence="7">F-actin-capping protein subunit beta</fullName>
    </recommendedName>
</protein>
<keyword evidence="6 7" id="KW-0206">Cytoskeleton</keyword>
<sequence length="276" mass="30864">MPDSRLLASLDLMRRMPPSRMEASLEELVDLAPDLTDELLNTVDQPLQVAKDTQKNVYLLCDYNRDADSYRSPWTNTYDPPLEDGVLPPANLRTMEVEANEVFKSYMAAYYEGGGSSVYCWELDSPNNFAACILFKKDVDQKKRGLDSGGWDAIHVIEVRPAGTKATYKLTSTIMLRLSTDHSTGANGTGELKLSGSMTRQNTQEMAWDGKNMTSHLANMGRMVEEMENRMRDSLQDVYFGKTKSTVNSLYSLNAQMDQNKQALATALQQSLGSSR</sequence>
<dbReference type="SUPFAM" id="SSF90096">
    <property type="entry name" value="Subunits of heterodimeric actin filament capping protein Capz"/>
    <property type="match status" value="1"/>
</dbReference>
<comment type="function">
    <text evidence="7">F-actin-capping proteins bind in a Ca(2+)-independent manner to the fast growing ends of actin filaments (barbed end) thereby blocking the exchange of subunits at these ends. Unlike other capping proteins (such as gelsolin and severin), these proteins do not sever actin filaments.</text>
</comment>
<dbReference type="GO" id="GO:0051016">
    <property type="term" value="P:barbed-end actin filament capping"/>
    <property type="evidence" value="ECO:0007669"/>
    <property type="project" value="UniProtKB-UniRule"/>
</dbReference>
<evidence type="ECO:0000256" key="7">
    <source>
        <dbReference type="RuleBase" id="RU365078"/>
    </source>
</evidence>
<dbReference type="FunFam" id="1.20.58.570:FF:000001">
    <property type="entry name" value="F-actin-capping protein subunit beta"/>
    <property type="match status" value="1"/>
</dbReference>
<dbReference type="Gene3D" id="3.90.1150.210">
    <property type="entry name" value="F-actin capping protein, beta subunit"/>
    <property type="match status" value="1"/>
</dbReference>
<evidence type="ECO:0000256" key="3">
    <source>
        <dbReference type="ARBA" id="ARBA00022467"/>
    </source>
</evidence>
<accession>A0A7S2FVW9</accession>
<dbReference type="GO" id="GO:0005737">
    <property type="term" value="C:cytoplasm"/>
    <property type="evidence" value="ECO:0007669"/>
    <property type="project" value="InterPro"/>
</dbReference>
<gene>
    <name evidence="8" type="ORF">CBRE1094_LOCUS6554</name>
</gene>
<keyword evidence="3 7" id="KW-0117">Actin capping</keyword>
<evidence type="ECO:0000256" key="2">
    <source>
        <dbReference type="ARBA" id="ARBA00006039"/>
    </source>
</evidence>
<evidence type="ECO:0000256" key="6">
    <source>
        <dbReference type="ARBA" id="ARBA00023212"/>
    </source>
</evidence>
<dbReference type="Gene3D" id="1.20.58.570">
    <property type="match status" value="1"/>
</dbReference>
<dbReference type="PANTHER" id="PTHR10619:SF0">
    <property type="entry name" value="F-ACTIN-CAPPING PROTEIN SUBUNIT BETA ISOFORMS 1 AND 2"/>
    <property type="match status" value="1"/>
</dbReference>
<dbReference type="GO" id="GO:0008290">
    <property type="term" value="C:F-actin capping protein complex"/>
    <property type="evidence" value="ECO:0007669"/>
    <property type="project" value="UniProtKB-UniRule"/>
</dbReference>
<dbReference type="InterPro" id="IPR019771">
    <property type="entry name" value="F-actin_capping_bsu_CS"/>
</dbReference>
<evidence type="ECO:0000256" key="5">
    <source>
        <dbReference type="ARBA" id="ARBA00023203"/>
    </source>
</evidence>
<dbReference type="InterPro" id="IPR043175">
    <property type="entry name" value="CAPZB_N"/>
</dbReference>
<dbReference type="PROSITE" id="PS00231">
    <property type="entry name" value="F_ACTIN_CAPPING_BETA"/>
    <property type="match status" value="1"/>
</dbReference>
<dbReference type="GO" id="GO:0000902">
    <property type="term" value="P:cell morphogenesis"/>
    <property type="evidence" value="ECO:0007669"/>
    <property type="project" value="TreeGrafter"/>
</dbReference>
<dbReference type="GO" id="GO:0051015">
    <property type="term" value="F:actin filament binding"/>
    <property type="evidence" value="ECO:0007669"/>
    <property type="project" value="TreeGrafter"/>
</dbReference>
<dbReference type="AlphaFoldDB" id="A0A7S2FVW9"/>
<comment type="similarity">
    <text evidence="2 7">Belongs to the F-actin-capping protein beta subunit family.</text>
</comment>
<evidence type="ECO:0000256" key="1">
    <source>
        <dbReference type="ARBA" id="ARBA00004245"/>
    </source>
</evidence>
<dbReference type="PRINTS" id="PR00192">
    <property type="entry name" value="FACTINCAPB"/>
</dbReference>
<keyword evidence="4 7" id="KW-0963">Cytoplasm</keyword>
<comment type="subcellular location">
    <subcellularLocation>
        <location evidence="1 7">Cytoplasm</location>
        <location evidence="1 7">Cytoskeleton</location>
    </subcellularLocation>
</comment>
<name>A0A7S2FVW9_9EUKA</name>
<dbReference type="InterPro" id="IPR001698">
    <property type="entry name" value="CAPZB"/>
</dbReference>
<organism evidence="8">
    <name type="scientific">Haptolina brevifila</name>
    <dbReference type="NCBI Taxonomy" id="156173"/>
    <lineage>
        <taxon>Eukaryota</taxon>
        <taxon>Haptista</taxon>
        <taxon>Haptophyta</taxon>
        <taxon>Prymnesiophyceae</taxon>
        <taxon>Prymnesiales</taxon>
        <taxon>Prymnesiaceae</taxon>
        <taxon>Haptolina</taxon>
    </lineage>
</organism>
<proteinExistence type="inferred from homology"/>
<evidence type="ECO:0000313" key="8">
    <source>
        <dbReference type="EMBL" id="CAD9416539.1"/>
    </source>
</evidence>
<comment type="subunit">
    <text evidence="7">Heterodimer of an alpha and a beta subunit.</text>
</comment>
<evidence type="ECO:0000256" key="4">
    <source>
        <dbReference type="ARBA" id="ARBA00022490"/>
    </source>
</evidence>